<dbReference type="GO" id="GO:0005737">
    <property type="term" value="C:cytoplasm"/>
    <property type="evidence" value="ECO:0007669"/>
    <property type="project" value="UniProtKB-SubCell"/>
</dbReference>
<evidence type="ECO:0000256" key="4">
    <source>
        <dbReference type="ARBA" id="ARBA00011728"/>
    </source>
</evidence>
<organism evidence="9 10">
    <name type="scientific">Saccharomyces pastorianus</name>
    <name type="common">Lager yeast</name>
    <name type="synonym">Saccharomyces cerevisiae x Saccharomyces eubayanus</name>
    <dbReference type="NCBI Taxonomy" id="27292"/>
    <lineage>
        <taxon>Eukaryota</taxon>
        <taxon>Fungi</taxon>
        <taxon>Dikarya</taxon>
        <taxon>Ascomycota</taxon>
        <taxon>Saccharomycotina</taxon>
        <taxon>Saccharomycetes</taxon>
        <taxon>Saccharomycetales</taxon>
        <taxon>Saccharomycetaceae</taxon>
        <taxon>Saccharomyces</taxon>
    </lineage>
</organism>
<dbReference type="Gene3D" id="2.40.128.310">
    <property type="entry name" value="Protein HRI1, C-terminal domain"/>
    <property type="match status" value="1"/>
</dbReference>
<dbReference type="AlphaFoldDB" id="A0A6C1ED48"/>
<evidence type="ECO:0000313" key="9">
    <source>
        <dbReference type="EMBL" id="QID86861.1"/>
    </source>
</evidence>
<dbReference type="CDD" id="cd11692">
    <property type="entry name" value="HRI1_N_like"/>
    <property type="match status" value="1"/>
</dbReference>
<dbReference type="InterPro" id="IPR043047">
    <property type="entry name" value="Hri1_N_sf"/>
</dbReference>
<dbReference type="InterPro" id="IPR031818">
    <property type="entry name" value="Hri1"/>
</dbReference>
<dbReference type="Gene3D" id="2.40.128.320">
    <property type="entry name" value="Protein HRI1, N-terminal domain"/>
    <property type="match status" value="1"/>
</dbReference>
<keyword evidence="6" id="KW-0963">Cytoplasm</keyword>
<evidence type="ECO:0000256" key="8">
    <source>
        <dbReference type="ARBA" id="ARBA00031790"/>
    </source>
</evidence>
<reference evidence="9 10" key="1">
    <citation type="journal article" date="2019" name="BMC Genomics">
        <title>Chromosome level assembly and comparative genome analysis confirm lager-brewing yeasts originated from a single hybridization.</title>
        <authorList>
            <person name="Salazar A.N."/>
            <person name="Gorter de Vries A.R."/>
            <person name="van den Broek M."/>
            <person name="Brouwers N."/>
            <person name="de la Torre Cortes P."/>
            <person name="Kuijpers N.G.A."/>
            <person name="Daran J.G."/>
            <person name="Abeel T."/>
        </authorList>
    </citation>
    <scope>NUCLEOTIDE SEQUENCE [LARGE SCALE GENOMIC DNA]</scope>
    <source>
        <strain evidence="9 10">CBS 1483</strain>
    </source>
</reference>
<evidence type="ECO:0000256" key="6">
    <source>
        <dbReference type="ARBA" id="ARBA00022490"/>
    </source>
</evidence>
<accession>A0A6C1ED48</accession>
<evidence type="ECO:0000256" key="3">
    <source>
        <dbReference type="ARBA" id="ARBA00005229"/>
    </source>
</evidence>
<name>A0A6C1ED48_SACPS</name>
<dbReference type="GO" id="GO:0016301">
    <property type="term" value="F:kinase activity"/>
    <property type="evidence" value="ECO:0007669"/>
    <property type="project" value="UniProtKB-KW"/>
</dbReference>
<keyword evidence="9" id="KW-0418">Kinase</keyword>
<evidence type="ECO:0000256" key="7">
    <source>
        <dbReference type="ARBA" id="ARBA00023242"/>
    </source>
</evidence>
<evidence type="ECO:0000313" key="10">
    <source>
        <dbReference type="Proteomes" id="UP000501346"/>
    </source>
</evidence>
<keyword evidence="7" id="KW-0539">Nucleus</keyword>
<evidence type="ECO:0000256" key="2">
    <source>
        <dbReference type="ARBA" id="ARBA00004496"/>
    </source>
</evidence>
<dbReference type="GO" id="GO:0005634">
    <property type="term" value="C:nucleus"/>
    <property type="evidence" value="ECO:0007669"/>
    <property type="project" value="UniProtKB-SubCell"/>
</dbReference>
<proteinExistence type="inferred from homology"/>
<sequence length="245" mass="27571">MPALFKRLLFQVGPQPGERTFTLSSVSNDGHYISLRPFVKPKGDSESAFPFEWAFAGINETVKVKNLGDGVVTQDFNFWLDTNVYLNVPNTHRGEINTTWKDWDSGCVEETGSVYPFGADKESVSFRELWQPVDPSREDLVIVSPNNETFSSNAKSIVLKVNDEGYDGLVIIVGRWVQGFLSKKNQSTIDGLNFIRLQENDSGKFESLLSYGEEAKKIPQSYENLKKGSTITSNGLNWEVIEYHV</sequence>
<protein>
    <recommendedName>
        <fullName evidence="5">Protein HRI1</fullName>
    </recommendedName>
    <alternativeName>
        <fullName evidence="8">HRR25-interacting protein 1</fullName>
    </alternativeName>
</protein>
<dbReference type="OrthoDB" id="4045395at2759"/>
<comment type="similarity">
    <text evidence="3">Belongs to the HRI1 family.</text>
</comment>
<evidence type="ECO:0000256" key="5">
    <source>
        <dbReference type="ARBA" id="ARBA00017063"/>
    </source>
</evidence>
<comment type="subcellular location">
    <subcellularLocation>
        <location evidence="2">Cytoplasm</location>
    </subcellularLocation>
    <subcellularLocation>
        <location evidence="1">Nucleus</location>
    </subcellularLocation>
</comment>
<dbReference type="Proteomes" id="UP000501346">
    <property type="component" value="Chromosome SeXII"/>
</dbReference>
<comment type="subunit">
    <text evidence="4">Interacts with HRR25. May interact with SEC72.</text>
</comment>
<evidence type="ECO:0000256" key="1">
    <source>
        <dbReference type="ARBA" id="ARBA00004123"/>
    </source>
</evidence>
<gene>
    <name evidence="9" type="primary">HRI1_2</name>
    <name evidence="9" type="ORF">GRS66_009507</name>
</gene>
<keyword evidence="10" id="KW-1185">Reference proteome</keyword>
<dbReference type="EMBL" id="CP049009">
    <property type="protein sequence ID" value="QID86861.1"/>
    <property type="molecule type" value="Genomic_DNA"/>
</dbReference>
<keyword evidence="9" id="KW-0808">Transferase</keyword>
<dbReference type="InterPro" id="IPR038744">
    <property type="entry name" value="Hri1_N"/>
</dbReference>
<dbReference type="CDD" id="cd11693">
    <property type="entry name" value="HRI1_C_like"/>
    <property type="match status" value="1"/>
</dbReference>
<dbReference type="Pfam" id="PF16815">
    <property type="entry name" value="HRI1"/>
    <property type="match status" value="1"/>
</dbReference>